<dbReference type="InterPro" id="IPR024077">
    <property type="entry name" value="Neurolysin/TOP_dom2"/>
</dbReference>
<protein>
    <submittedName>
        <fullName evidence="10">Tetraacyldisaccharide-1-P 4'-kinase</fullName>
    </submittedName>
</protein>
<evidence type="ECO:0000313" key="10">
    <source>
        <dbReference type="EMBL" id="KCZ99737.1"/>
    </source>
</evidence>
<evidence type="ECO:0000256" key="3">
    <source>
        <dbReference type="ARBA" id="ARBA00022723"/>
    </source>
</evidence>
<dbReference type="EMBL" id="ARYM01000004">
    <property type="protein sequence ID" value="KCZ99737.1"/>
    <property type="molecule type" value="Genomic_DNA"/>
</dbReference>
<dbReference type="GO" id="GO:0006508">
    <property type="term" value="P:proteolysis"/>
    <property type="evidence" value="ECO:0007669"/>
    <property type="project" value="UniProtKB-KW"/>
</dbReference>
<proteinExistence type="inferred from homology"/>
<dbReference type="InterPro" id="IPR024079">
    <property type="entry name" value="MetalloPept_cat_dom_sf"/>
</dbReference>
<dbReference type="Pfam" id="PF01432">
    <property type="entry name" value="Peptidase_M3"/>
    <property type="match status" value="1"/>
</dbReference>
<keyword evidence="11" id="KW-1185">Reference proteome</keyword>
<keyword evidence="6 7" id="KW-0482">Metalloprotease</keyword>
<evidence type="ECO:0000256" key="6">
    <source>
        <dbReference type="ARBA" id="ARBA00023049"/>
    </source>
</evidence>
<evidence type="ECO:0000256" key="4">
    <source>
        <dbReference type="ARBA" id="ARBA00022801"/>
    </source>
</evidence>
<dbReference type="InterPro" id="IPR045090">
    <property type="entry name" value="Pept_M3A_M3B"/>
</dbReference>
<sequence length="698" mass="76949">MKPRSTLLASAAMTAILLAGACTTQAAAPETRLVSAAEEPALRQLAQAMMADIETNPASAAEFAARCTGGLGLSERILADLETRTAAPSLADLQDFDTLSNLIYSVGYGEAGLLAETNPDPEIRTAGEDCQQKAMDITTQVSLSRPVFDRLSAIDAAALDERSAWLLQRTLRDYRRAGVDRDEATRDKIRALNAELAGISTEFNRNLREIQGSVKVTPEALAGMPQDYIEAHAPGEDGLVTITTDYPDTQPVFTYSPNDAMKKDLARASGLRAYPENVAPLRGLLEKRYELANLLGYPNYAAYITEDKMSGSPETVHTFLNEVEAAARNASQIEFARLLAKKRESEPAATTIGDWSRAYLAEQIRQSDYDLNSQEVRKYFAYNNVRTGIFSLVEDLFGVEVRDWDGAPVWHESVTAHEMYKDGALMGRFFLDMHPREGKFKHAAAFPIRLGPTSEGVPVAALVCNFPAGDHSTGLMEHIQVETFLHEFGHLLHSMFSAQPDYASLNMGTVEWDFIEAPSQMLENWVWDYDTLAKFAVDADGNTIPPELVAKMNAARNFGKGVNTLRQLIIANTSLDYYNLPPGEVDLLGVMKGHSDRLSLFEQVPDIHPYASIGHFDGYSAIYYTYQWSLAISTDLFSVFEQNGLRDEATAARYRDLVLAPGSSKPAAQLVHDFLGRDWSPEAYEQLLLNAAREEGAN</sequence>
<keyword evidence="10" id="KW-0808">Transferase</keyword>
<dbReference type="RefSeq" id="WP_051612307.1">
    <property type="nucleotide sequence ID" value="NZ_ARYM01000004.1"/>
</dbReference>
<feature type="chain" id="PRO_5001619647" evidence="8">
    <location>
        <begin position="27"/>
        <end position="698"/>
    </location>
</feature>
<feature type="domain" description="Peptidase M3A/M3B catalytic" evidence="9">
    <location>
        <begin position="253"/>
        <end position="686"/>
    </location>
</feature>
<dbReference type="AlphaFoldDB" id="A0A062VBF3"/>
<evidence type="ECO:0000256" key="2">
    <source>
        <dbReference type="ARBA" id="ARBA00022670"/>
    </source>
</evidence>
<dbReference type="OrthoDB" id="9773538at2"/>
<evidence type="ECO:0000256" key="1">
    <source>
        <dbReference type="ARBA" id="ARBA00006040"/>
    </source>
</evidence>
<dbReference type="SUPFAM" id="SSF55486">
    <property type="entry name" value="Metalloproteases ('zincins'), catalytic domain"/>
    <property type="match status" value="1"/>
</dbReference>
<gene>
    <name evidence="10" type="ORF">HPO_05100</name>
</gene>
<dbReference type="GO" id="GO:0006518">
    <property type="term" value="P:peptide metabolic process"/>
    <property type="evidence" value="ECO:0007669"/>
    <property type="project" value="TreeGrafter"/>
</dbReference>
<dbReference type="eggNOG" id="COG0339">
    <property type="taxonomic scope" value="Bacteria"/>
</dbReference>
<dbReference type="GO" id="GO:0046872">
    <property type="term" value="F:metal ion binding"/>
    <property type="evidence" value="ECO:0007669"/>
    <property type="project" value="UniProtKB-UniRule"/>
</dbReference>
<dbReference type="CDD" id="cd06455">
    <property type="entry name" value="M3A_TOP"/>
    <property type="match status" value="1"/>
</dbReference>
<evidence type="ECO:0000256" key="5">
    <source>
        <dbReference type="ARBA" id="ARBA00022833"/>
    </source>
</evidence>
<keyword evidence="2 7" id="KW-0645">Protease</keyword>
<evidence type="ECO:0000313" key="11">
    <source>
        <dbReference type="Proteomes" id="UP000027100"/>
    </source>
</evidence>
<dbReference type="InterPro" id="IPR001567">
    <property type="entry name" value="Pept_M3A_M3B_dom"/>
</dbReference>
<evidence type="ECO:0000256" key="8">
    <source>
        <dbReference type="SAM" id="SignalP"/>
    </source>
</evidence>
<keyword evidence="5 7" id="KW-0862">Zinc</keyword>
<dbReference type="PANTHER" id="PTHR11804">
    <property type="entry name" value="PROTEASE M3 THIMET OLIGOPEPTIDASE-RELATED"/>
    <property type="match status" value="1"/>
</dbReference>
<dbReference type="STRING" id="1280954.HPO_05100"/>
<comment type="similarity">
    <text evidence="1 7">Belongs to the peptidase M3 family.</text>
</comment>
<feature type="signal peptide" evidence="8">
    <location>
        <begin position="1"/>
        <end position="26"/>
    </location>
</feature>
<keyword evidence="8" id="KW-0732">Signal</keyword>
<keyword evidence="3 7" id="KW-0479">Metal-binding</keyword>
<keyword evidence="4 7" id="KW-0378">Hydrolase</keyword>
<dbReference type="Gene3D" id="1.10.1370.10">
    <property type="entry name" value="Neurolysin, domain 3"/>
    <property type="match status" value="1"/>
</dbReference>
<evidence type="ECO:0000256" key="7">
    <source>
        <dbReference type="RuleBase" id="RU003435"/>
    </source>
</evidence>
<evidence type="ECO:0000259" key="9">
    <source>
        <dbReference type="Pfam" id="PF01432"/>
    </source>
</evidence>
<dbReference type="PROSITE" id="PS51257">
    <property type="entry name" value="PROKAR_LIPOPROTEIN"/>
    <property type="match status" value="1"/>
</dbReference>
<organism evidence="10 11">
    <name type="scientific">Hyphomonas polymorpha PS728</name>
    <dbReference type="NCBI Taxonomy" id="1280954"/>
    <lineage>
        <taxon>Bacteria</taxon>
        <taxon>Pseudomonadati</taxon>
        <taxon>Pseudomonadota</taxon>
        <taxon>Alphaproteobacteria</taxon>
        <taxon>Hyphomonadales</taxon>
        <taxon>Hyphomonadaceae</taxon>
        <taxon>Hyphomonas</taxon>
    </lineage>
</organism>
<comment type="caution">
    <text evidence="10">The sequence shown here is derived from an EMBL/GenBank/DDBJ whole genome shotgun (WGS) entry which is preliminary data.</text>
</comment>
<dbReference type="Proteomes" id="UP000027100">
    <property type="component" value="Unassembled WGS sequence"/>
</dbReference>
<comment type="cofactor">
    <cofactor evidence="7">
        <name>Zn(2+)</name>
        <dbReference type="ChEBI" id="CHEBI:29105"/>
    </cofactor>
    <text evidence="7">Binds 1 zinc ion.</text>
</comment>
<dbReference type="GO" id="GO:0016301">
    <property type="term" value="F:kinase activity"/>
    <property type="evidence" value="ECO:0007669"/>
    <property type="project" value="UniProtKB-KW"/>
</dbReference>
<reference evidence="10 11" key="1">
    <citation type="journal article" date="2014" name="Antonie Van Leeuwenhoek">
        <title>Hyphomonas beringensis sp. nov. and Hyphomonas chukchiensis sp. nov., isolated from surface seawater of the Bering Sea and Chukchi Sea.</title>
        <authorList>
            <person name="Li C."/>
            <person name="Lai Q."/>
            <person name="Li G."/>
            <person name="Dong C."/>
            <person name="Wang J."/>
            <person name="Liao Y."/>
            <person name="Shao Z."/>
        </authorList>
    </citation>
    <scope>NUCLEOTIDE SEQUENCE [LARGE SCALE GENOMIC DNA]</scope>
    <source>
        <strain evidence="10 11">PS728</strain>
    </source>
</reference>
<dbReference type="Gene3D" id="3.40.390.10">
    <property type="entry name" value="Collagenase (Catalytic Domain)"/>
    <property type="match status" value="1"/>
</dbReference>
<name>A0A062VBF3_9PROT</name>
<accession>A0A062VBF3</accession>
<dbReference type="GO" id="GO:0004222">
    <property type="term" value="F:metalloendopeptidase activity"/>
    <property type="evidence" value="ECO:0007669"/>
    <property type="project" value="InterPro"/>
</dbReference>
<dbReference type="PANTHER" id="PTHR11804:SF84">
    <property type="entry name" value="SACCHAROLYSIN"/>
    <property type="match status" value="1"/>
</dbReference>
<dbReference type="PATRIC" id="fig|1280954.3.peg.1044"/>
<keyword evidence="10" id="KW-0418">Kinase</keyword>